<dbReference type="GO" id="GO:0005524">
    <property type="term" value="F:ATP binding"/>
    <property type="evidence" value="ECO:0007669"/>
    <property type="project" value="UniProtKB-KW"/>
</dbReference>
<evidence type="ECO:0000256" key="1">
    <source>
        <dbReference type="ARBA" id="ARBA00012513"/>
    </source>
</evidence>
<dbReference type="GO" id="GO:0004674">
    <property type="term" value="F:protein serine/threonine kinase activity"/>
    <property type="evidence" value="ECO:0007669"/>
    <property type="project" value="UniProtKB-KW"/>
</dbReference>
<dbReference type="GO" id="GO:0050684">
    <property type="term" value="P:regulation of mRNA processing"/>
    <property type="evidence" value="ECO:0007669"/>
    <property type="project" value="TreeGrafter"/>
</dbReference>
<dbReference type="InterPro" id="IPR051334">
    <property type="entry name" value="SRPK"/>
</dbReference>
<comment type="caution">
    <text evidence="10">The sequence shown here is derived from an EMBL/GenBank/DDBJ whole genome shotgun (WGS) entry which is preliminary data.</text>
</comment>
<evidence type="ECO:0000256" key="3">
    <source>
        <dbReference type="ARBA" id="ARBA00022679"/>
    </source>
</evidence>
<dbReference type="InterPro" id="IPR011009">
    <property type="entry name" value="Kinase-like_dom_sf"/>
</dbReference>
<keyword evidence="5" id="KW-0418">Kinase</keyword>
<dbReference type="Gene3D" id="1.10.510.10">
    <property type="entry name" value="Transferase(Phosphotransferase) domain 1"/>
    <property type="match status" value="2"/>
</dbReference>
<dbReference type="OrthoDB" id="5979581at2759"/>
<dbReference type="STRING" id="1448321.A0A317WRR5"/>
<evidence type="ECO:0000313" key="11">
    <source>
        <dbReference type="Proteomes" id="UP000247233"/>
    </source>
</evidence>
<protein>
    <recommendedName>
        <fullName evidence="1">non-specific serine/threonine protein kinase</fullName>
        <ecNumber evidence="1">2.7.11.1</ecNumber>
    </recommendedName>
</protein>
<dbReference type="EC" id="2.7.11.1" evidence="1"/>
<keyword evidence="3" id="KW-0808">Transferase</keyword>
<comment type="catalytic activity">
    <reaction evidence="8">
        <text>L-seryl-[protein] + ATP = O-phospho-L-seryl-[protein] + ADP + H(+)</text>
        <dbReference type="Rhea" id="RHEA:17989"/>
        <dbReference type="Rhea" id="RHEA-COMP:9863"/>
        <dbReference type="Rhea" id="RHEA-COMP:11604"/>
        <dbReference type="ChEBI" id="CHEBI:15378"/>
        <dbReference type="ChEBI" id="CHEBI:29999"/>
        <dbReference type="ChEBI" id="CHEBI:30616"/>
        <dbReference type="ChEBI" id="CHEBI:83421"/>
        <dbReference type="ChEBI" id="CHEBI:456216"/>
        <dbReference type="EC" id="2.7.11.1"/>
    </reaction>
</comment>
<dbReference type="Proteomes" id="UP000247233">
    <property type="component" value="Unassembled WGS sequence"/>
</dbReference>
<comment type="catalytic activity">
    <reaction evidence="7">
        <text>L-threonyl-[protein] + ATP = O-phospho-L-threonyl-[protein] + ADP + H(+)</text>
        <dbReference type="Rhea" id="RHEA:46608"/>
        <dbReference type="Rhea" id="RHEA-COMP:11060"/>
        <dbReference type="Rhea" id="RHEA-COMP:11605"/>
        <dbReference type="ChEBI" id="CHEBI:15378"/>
        <dbReference type="ChEBI" id="CHEBI:30013"/>
        <dbReference type="ChEBI" id="CHEBI:30616"/>
        <dbReference type="ChEBI" id="CHEBI:61977"/>
        <dbReference type="ChEBI" id="CHEBI:456216"/>
        <dbReference type="EC" id="2.7.11.1"/>
    </reaction>
</comment>
<reference evidence="10 11" key="1">
    <citation type="submission" date="2016-12" db="EMBL/GenBank/DDBJ databases">
        <title>The genomes of Aspergillus section Nigri reveals drivers in fungal speciation.</title>
        <authorList>
            <consortium name="DOE Joint Genome Institute"/>
            <person name="Vesth T.C."/>
            <person name="Nybo J."/>
            <person name="Theobald S."/>
            <person name="Brandl J."/>
            <person name="Frisvad J.C."/>
            <person name="Nielsen K.F."/>
            <person name="Lyhne E.K."/>
            <person name="Kogle M.E."/>
            <person name="Kuo A."/>
            <person name="Riley R."/>
            <person name="Clum A."/>
            <person name="Nolan M."/>
            <person name="Lipzen A."/>
            <person name="Salamov A."/>
            <person name="Henrissat B."/>
            <person name="Wiebenga A."/>
            <person name="De Vries R.P."/>
            <person name="Grigoriev I.V."/>
            <person name="Mortensen U.H."/>
            <person name="Andersen M.R."/>
            <person name="Baker S.E."/>
        </authorList>
    </citation>
    <scope>NUCLEOTIDE SEQUENCE [LARGE SCALE GENOMIC DNA]</scope>
    <source>
        <strain evidence="10 11">CBS 117.55</strain>
    </source>
</reference>
<evidence type="ECO:0000313" key="10">
    <source>
        <dbReference type="EMBL" id="PWY89146.1"/>
    </source>
</evidence>
<dbReference type="PANTHER" id="PTHR47634:SF9">
    <property type="entry name" value="PROTEIN KINASE DOMAIN-CONTAINING PROTEIN-RELATED"/>
    <property type="match status" value="1"/>
</dbReference>
<dbReference type="SUPFAM" id="SSF56112">
    <property type="entry name" value="Protein kinase-like (PK-like)"/>
    <property type="match status" value="1"/>
</dbReference>
<dbReference type="GeneID" id="37061415"/>
<evidence type="ECO:0000256" key="8">
    <source>
        <dbReference type="ARBA" id="ARBA00048679"/>
    </source>
</evidence>
<keyword evidence="9" id="KW-1133">Transmembrane helix</keyword>
<dbReference type="Gene3D" id="3.30.200.20">
    <property type="entry name" value="Phosphorylase Kinase, domain 1"/>
    <property type="match status" value="1"/>
</dbReference>
<feature type="non-terminal residue" evidence="10">
    <location>
        <position position="1"/>
    </location>
</feature>
<accession>A0A317WRR5</accession>
<evidence type="ECO:0000256" key="2">
    <source>
        <dbReference type="ARBA" id="ARBA00022527"/>
    </source>
</evidence>
<evidence type="ECO:0000256" key="5">
    <source>
        <dbReference type="ARBA" id="ARBA00022777"/>
    </source>
</evidence>
<dbReference type="GO" id="GO:0000245">
    <property type="term" value="P:spliceosomal complex assembly"/>
    <property type="evidence" value="ECO:0007669"/>
    <property type="project" value="TreeGrafter"/>
</dbReference>
<feature type="transmembrane region" description="Helical" evidence="9">
    <location>
        <begin position="149"/>
        <end position="168"/>
    </location>
</feature>
<proteinExistence type="predicted"/>
<organism evidence="10 11">
    <name type="scientific">Aspergillus heteromorphus CBS 117.55</name>
    <dbReference type="NCBI Taxonomy" id="1448321"/>
    <lineage>
        <taxon>Eukaryota</taxon>
        <taxon>Fungi</taxon>
        <taxon>Dikarya</taxon>
        <taxon>Ascomycota</taxon>
        <taxon>Pezizomycotina</taxon>
        <taxon>Eurotiomycetes</taxon>
        <taxon>Eurotiomycetidae</taxon>
        <taxon>Eurotiales</taxon>
        <taxon>Aspergillaceae</taxon>
        <taxon>Aspergillus</taxon>
        <taxon>Aspergillus subgen. Circumdati</taxon>
    </lineage>
</organism>
<evidence type="ECO:0000256" key="9">
    <source>
        <dbReference type="SAM" id="Phobius"/>
    </source>
</evidence>
<name>A0A317WRR5_9EURO</name>
<keyword evidence="2" id="KW-0723">Serine/threonine-protein kinase</keyword>
<dbReference type="VEuPathDB" id="FungiDB:BO70DRAFT_285797"/>
<dbReference type="AlphaFoldDB" id="A0A317WRR5"/>
<evidence type="ECO:0000256" key="6">
    <source>
        <dbReference type="ARBA" id="ARBA00022840"/>
    </source>
</evidence>
<keyword evidence="9" id="KW-0472">Membrane</keyword>
<dbReference type="RefSeq" id="XP_025402333.1">
    <property type="nucleotide sequence ID" value="XM_025539178.1"/>
</dbReference>
<keyword evidence="11" id="KW-1185">Reference proteome</keyword>
<keyword evidence="4" id="KW-0547">Nucleotide-binding</keyword>
<keyword evidence="6" id="KW-0067">ATP-binding</keyword>
<evidence type="ECO:0000256" key="7">
    <source>
        <dbReference type="ARBA" id="ARBA00047899"/>
    </source>
</evidence>
<sequence>AILDSFDVAGPEDRHRCLVHPPLWESVLTFLHRNPIRRLPVPVLAFVLKRLFLALDYLHSECQIIHAGMWGVCNCLSSCLYPWDQIDHLHRLDLGYLRRNQPLFTGYDPEHQTYRSRAHLAEMIGLLGPPPLSVLAQGELSHKFRVSSAFLFLLFFFFFFFSDILADFRAGIPLPGRIPLEDRETTLEGQDKVEFLNLIRKMLQWESDKRSSAKELAEDEWIRKHTT</sequence>
<dbReference type="EMBL" id="MSFL01000004">
    <property type="protein sequence ID" value="PWY89146.1"/>
    <property type="molecule type" value="Genomic_DNA"/>
</dbReference>
<gene>
    <name evidence="10" type="ORF">BO70DRAFT_285797</name>
</gene>
<evidence type="ECO:0000256" key="4">
    <source>
        <dbReference type="ARBA" id="ARBA00022741"/>
    </source>
</evidence>
<keyword evidence="9" id="KW-0812">Transmembrane</keyword>
<dbReference type="PANTHER" id="PTHR47634">
    <property type="entry name" value="PROTEIN KINASE DOMAIN-CONTAINING PROTEIN-RELATED"/>
    <property type="match status" value="1"/>
</dbReference>